<organism evidence="2 3">
    <name type="scientific">Corynespora cassiicola Philippines</name>
    <dbReference type="NCBI Taxonomy" id="1448308"/>
    <lineage>
        <taxon>Eukaryota</taxon>
        <taxon>Fungi</taxon>
        <taxon>Dikarya</taxon>
        <taxon>Ascomycota</taxon>
        <taxon>Pezizomycotina</taxon>
        <taxon>Dothideomycetes</taxon>
        <taxon>Pleosporomycetidae</taxon>
        <taxon>Pleosporales</taxon>
        <taxon>Corynesporascaceae</taxon>
        <taxon>Corynespora</taxon>
    </lineage>
</organism>
<name>A0A2T2P9W3_CORCC</name>
<dbReference type="AlphaFoldDB" id="A0A2T2P9W3"/>
<dbReference type="Proteomes" id="UP000240883">
    <property type="component" value="Unassembled WGS sequence"/>
</dbReference>
<dbReference type="OrthoDB" id="413885at2759"/>
<dbReference type="STRING" id="1448308.A0A2T2P9W3"/>
<reference evidence="2 3" key="1">
    <citation type="journal article" date="2018" name="Front. Microbiol.">
        <title>Genome-Wide Analysis of Corynespora cassiicola Leaf Fall Disease Putative Effectors.</title>
        <authorList>
            <person name="Lopez D."/>
            <person name="Ribeiro S."/>
            <person name="Label P."/>
            <person name="Fumanal B."/>
            <person name="Venisse J.S."/>
            <person name="Kohler A."/>
            <person name="de Oliveira R.R."/>
            <person name="Labutti K."/>
            <person name="Lipzen A."/>
            <person name="Lail K."/>
            <person name="Bauer D."/>
            <person name="Ohm R.A."/>
            <person name="Barry K.W."/>
            <person name="Spatafora J."/>
            <person name="Grigoriev I.V."/>
            <person name="Martin F.M."/>
            <person name="Pujade-Renaud V."/>
        </authorList>
    </citation>
    <scope>NUCLEOTIDE SEQUENCE [LARGE SCALE GENOMIC DNA]</scope>
    <source>
        <strain evidence="2 3">Philippines</strain>
    </source>
</reference>
<sequence>MHVLKKAAIGAASAGTALAQAATPYYDAESGITYSSITHENGVTYRVALPVETTVSDAIFQIVAPSTMGWCGLAWGGRMANNPLSVSWPTGSTDGQQVIISSRMAFGYYATPATYDGAMYTYLNGIEVNETHWKITARCQGCTQWDDTNIHTEDFAVLAYACATTPPDEPASNSSNFNMHDQFGIWGHDLTIAKNASFADWVANNTPTEQVAERRWYA</sequence>
<dbReference type="EMBL" id="KZ678128">
    <property type="protein sequence ID" value="PSN74148.1"/>
    <property type="molecule type" value="Genomic_DNA"/>
</dbReference>
<keyword evidence="3" id="KW-1185">Reference proteome</keyword>
<accession>A0A2T2P9W3</accession>
<gene>
    <name evidence="2" type="ORF">BS50DRAFT_567032</name>
</gene>
<feature type="domain" description="Cellobiose dehydrogenase-like cytochrome" evidence="1">
    <location>
        <begin position="25"/>
        <end position="199"/>
    </location>
</feature>
<dbReference type="SUPFAM" id="SSF49344">
    <property type="entry name" value="CBD9-like"/>
    <property type="match status" value="1"/>
</dbReference>
<proteinExistence type="predicted"/>
<dbReference type="Gene3D" id="2.60.40.1210">
    <property type="entry name" value="Cellobiose dehydrogenase, cytochrome domain"/>
    <property type="match status" value="1"/>
</dbReference>
<dbReference type="PANTHER" id="PTHR47797">
    <property type="entry name" value="DEHYDROGENASE, PUTATIVE (AFU_ORTHOLOGUE AFUA_8G05805)-RELATED"/>
    <property type="match status" value="1"/>
</dbReference>
<dbReference type="Pfam" id="PF16010">
    <property type="entry name" value="CDH-cyt"/>
    <property type="match status" value="1"/>
</dbReference>
<dbReference type="InterPro" id="IPR015920">
    <property type="entry name" value="Cellobiose_DH-like_cyt"/>
</dbReference>
<dbReference type="CDD" id="cd09630">
    <property type="entry name" value="CDH_like_cytochrome"/>
    <property type="match status" value="1"/>
</dbReference>
<dbReference type="PANTHER" id="PTHR47797:SF5">
    <property type="entry name" value="CELLOBIOSE DEHYDROGENASE CYTOCHROME DOMAIN-CONTAINING PROTEIN"/>
    <property type="match status" value="1"/>
</dbReference>
<evidence type="ECO:0000313" key="2">
    <source>
        <dbReference type="EMBL" id="PSN74148.1"/>
    </source>
</evidence>
<evidence type="ECO:0000259" key="1">
    <source>
        <dbReference type="Pfam" id="PF16010"/>
    </source>
</evidence>
<protein>
    <submittedName>
        <fullName evidence="2">CBD9-like protein</fullName>
    </submittedName>
</protein>
<evidence type="ECO:0000313" key="3">
    <source>
        <dbReference type="Proteomes" id="UP000240883"/>
    </source>
</evidence>